<dbReference type="EMBL" id="MVGC01000011">
    <property type="protein sequence ID" value="RJE26991.1"/>
    <property type="molecule type" value="Genomic_DNA"/>
</dbReference>
<dbReference type="OrthoDB" id="76388at2759"/>
<keyword evidence="9" id="KW-0624">Polysaccharide degradation</keyword>
<dbReference type="GO" id="GO:0008843">
    <property type="term" value="F:endochitinase activity"/>
    <property type="evidence" value="ECO:0007669"/>
    <property type="project" value="UniProtKB-EC"/>
</dbReference>
<name>A0A3A3ACF0_9EURO</name>
<dbReference type="GO" id="GO:0005576">
    <property type="term" value="C:extracellular region"/>
    <property type="evidence" value="ECO:0007669"/>
    <property type="project" value="TreeGrafter"/>
</dbReference>
<dbReference type="InterPro" id="IPR011583">
    <property type="entry name" value="Chitinase_II/V-like_cat"/>
</dbReference>
<evidence type="ECO:0000256" key="5">
    <source>
        <dbReference type="ARBA" id="ARBA00023024"/>
    </source>
</evidence>
<keyword evidence="11" id="KW-0732">Signal</keyword>
<accession>A0A3A3ACF0</accession>
<dbReference type="PROSITE" id="PS01095">
    <property type="entry name" value="GH18_1"/>
    <property type="match status" value="1"/>
</dbReference>
<dbReference type="EC" id="3.2.1.14" evidence="3"/>
<organism evidence="13 14">
    <name type="scientific">Aspergillus sclerotialis</name>
    <dbReference type="NCBI Taxonomy" id="2070753"/>
    <lineage>
        <taxon>Eukaryota</taxon>
        <taxon>Fungi</taxon>
        <taxon>Dikarya</taxon>
        <taxon>Ascomycota</taxon>
        <taxon>Pezizomycotina</taxon>
        <taxon>Eurotiomycetes</taxon>
        <taxon>Eurotiomycetidae</taxon>
        <taxon>Eurotiales</taxon>
        <taxon>Aspergillaceae</taxon>
        <taxon>Aspergillus</taxon>
        <taxon>Aspergillus subgen. Polypaecilum</taxon>
    </lineage>
</organism>
<evidence type="ECO:0000313" key="13">
    <source>
        <dbReference type="EMBL" id="RJE26991.1"/>
    </source>
</evidence>
<keyword evidence="4 10" id="KW-0378">Hydrolase</keyword>
<evidence type="ECO:0000256" key="2">
    <source>
        <dbReference type="ARBA" id="ARBA00008682"/>
    </source>
</evidence>
<dbReference type="PANTHER" id="PTHR11177">
    <property type="entry name" value="CHITINASE"/>
    <property type="match status" value="1"/>
</dbReference>
<comment type="catalytic activity">
    <reaction evidence="1">
        <text>Random endo-hydrolysis of N-acetyl-beta-D-glucosaminide (1-&gt;4)-beta-linkages in chitin and chitodextrins.</text>
        <dbReference type="EC" id="3.2.1.14"/>
    </reaction>
</comment>
<feature type="chain" id="PRO_5017348118" description="chitinase" evidence="11">
    <location>
        <begin position="18"/>
        <end position="422"/>
    </location>
</feature>
<evidence type="ECO:0000256" key="1">
    <source>
        <dbReference type="ARBA" id="ARBA00000822"/>
    </source>
</evidence>
<dbReference type="SUPFAM" id="SSF54556">
    <property type="entry name" value="Chitinase insertion domain"/>
    <property type="match status" value="1"/>
</dbReference>
<dbReference type="Proteomes" id="UP000266188">
    <property type="component" value="Unassembled WGS sequence"/>
</dbReference>
<dbReference type="InterPro" id="IPR050314">
    <property type="entry name" value="Glycosyl_Hydrlase_18"/>
</dbReference>
<evidence type="ECO:0000256" key="9">
    <source>
        <dbReference type="ARBA" id="ARBA00023326"/>
    </source>
</evidence>
<evidence type="ECO:0000256" key="3">
    <source>
        <dbReference type="ARBA" id="ARBA00012729"/>
    </source>
</evidence>
<gene>
    <name evidence="13" type="ORF">PHISCL_00692</name>
</gene>
<dbReference type="InterPro" id="IPR029070">
    <property type="entry name" value="Chitinase_insertion_sf"/>
</dbReference>
<dbReference type="InterPro" id="IPR001579">
    <property type="entry name" value="Glyco_hydro_18_chit_AS"/>
</dbReference>
<evidence type="ECO:0000256" key="4">
    <source>
        <dbReference type="ARBA" id="ARBA00022801"/>
    </source>
</evidence>
<evidence type="ECO:0000256" key="6">
    <source>
        <dbReference type="ARBA" id="ARBA00023180"/>
    </source>
</evidence>
<comment type="similarity">
    <text evidence="2">Belongs to the glycosyl hydrolase 18 family. Chitinase class V subfamily.</text>
</comment>
<dbReference type="Gene3D" id="3.10.50.10">
    <property type="match status" value="1"/>
</dbReference>
<evidence type="ECO:0000313" key="14">
    <source>
        <dbReference type="Proteomes" id="UP000266188"/>
    </source>
</evidence>
<dbReference type="PROSITE" id="PS51910">
    <property type="entry name" value="GH18_2"/>
    <property type="match status" value="1"/>
</dbReference>
<keyword evidence="14" id="KW-1185">Reference proteome</keyword>
<dbReference type="CDD" id="cd06548">
    <property type="entry name" value="GH18_chitinase"/>
    <property type="match status" value="1"/>
</dbReference>
<dbReference type="FunFam" id="3.20.20.80:FF:000095">
    <property type="entry name" value="Endochitinase B1"/>
    <property type="match status" value="1"/>
</dbReference>
<keyword evidence="8 10" id="KW-0326">Glycosidase</keyword>
<dbReference type="PANTHER" id="PTHR11177:SF317">
    <property type="entry name" value="CHITINASE 12-RELATED"/>
    <property type="match status" value="1"/>
</dbReference>
<reference evidence="14" key="1">
    <citation type="submission" date="2017-02" db="EMBL/GenBank/DDBJ databases">
        <authorList>
            <person name="Tafer H."/>
            <person name="Lopandic K."/>
        </authorList>
    </citation>
    <scope>NUCLEOTIDE SEQUENCE [LARGE SCALE GENOMIC DNA]</scope>
    <source>
        <strain evidence="14">CBS 366.77</strain>
    </source>
</reference>
<keyword evidence="6" id="KW-0325">Glycoprotein</keyword>
<dbReference type="SUPFAM" id="SSF51445">
    <property type="entry name" value="(Trans)glycosidases"/>
    <property type="match status" value="1"/>
</dbReference>
<dbReference type="Pfam" id="PF00704">
    <property type="entry name" value="Glyco_hydro_18"/>
    <property type="match status" value="1"/>
</dbReference>
<keyword evidence="7" id="KW-0119">Carbohydrate metabolism</keyword>
<proteinExistence type="inferred from homology"/>
<feature type="signal peptide" evidence="11">
    <location>
        <begin position="1"/>
        <end position="17"/>
    </location>
</feature>
<dbReference type="FunFam" id="3.10.50.10:FF:000005">
    <property type="entry name" value="Endochitinase B1"/>
    <property type="match status" value="1"/>
</dbReference>
<dbReference type="GO" id="GO:0008061">
    <property type="term" value="F:chitin binding"/>
    <property type="evidence" value="ECO:0007669"/>
    <property type="project" value="InterPro"/>
</dbReference>
<dbReference type="InterPro" id="IPR017853">
    <property type="entry name" value="GH"/>
</dbReference>
<dbReference type="SMART" id="SM00636">
    <property type="entry name" value="Glyco_18"/>
    <property type="match status" value="1"/>
</dbReference>
<evidence type="ECO:0000259" key="12">
    <source>
        <dbReference type="PROSITE" id="PS51910"/>
    </source>
</evidence>
<dbReference type="STRING" id="2070753.A0A3A3ACF0"/>
<feature type="domain" description="GH18" evidence="12">
    <location>
        <begin position="35"/>
        <end position="398"/>
    </location>
</feature>
<sequence length="422" mass="46482">MKLSLALLLSVTWLAQAAVIPNQARELATRAGAGYRSVAYFVNWAIYGRNFQPQQLTINQLTHVLYAFANVRNTGEVYLSDTYADIEKHYPDDSWNDPGNNVYGCVKQLYLLKKKNRNLKVLLSIGGWTYSPNFVTPASTDAGRKMFASSAVGLLKDLGFDGLDIDWEYPENDQQASDMVLLLKETRAALDAYSAQNGKGYHFELTVASPAGPDNYKKLHMADMDKYLDFWNLMAYDYAGSWSTVAGQLANLYNSTDNPPATPFNTEQAIAYYTSHGVSPNKIVMGMPLYGRSFTNTDGPGKPFNGVGPGSWENGVWDYKALPQPGATVHEVSQPVAAYSYDPTKRVMISYDTPPITKIKADYIKSKGLGGGMWWETSSDKTGSDSLIATLVNSLGGQGSLEQSQNQLSYPASKYDNLKNGM</sequence>
<dbReference type="GO" id="GO:0006032">
    <property type="term" value="P:chitin catabolic process"/>
    <property type="evidence" value="ECO:0007669"/>
    <property type="project" value="UniProtKB-KW"/>
</dbReference>
<evidence type="ECO:0000256" key="11">
    <source>
        <dbReference type="SAM" id="SignalP"/>
    </source>
</evidence>
<protein>
    <recommendedName>
        <fullName evidence="3">chitinase</fullName>
        <ecNumber evidence="3">3.2.1.14</ecNumber>
    </recommendedName>
</protein>
<evidence type="ECO:0000256" key="7">
    <source>
        <dbReference type="ARBA" id="ARBA00023277"/>
    </source>
</evidence>
<evidence type="ECO:0000256" key="8">
    <source>
        <dbReference type="ARBA" id="ARBA00023295"/>
    </source>
</evidence>
<evidence type="ECO:0000256" key="10">
    <source>
        <dbReference type="RuleBase" id="RU000489"/>
    </source>
</evidence>
<keyword evidence="5" id="KW-0146">Chitin degradation</keyword>
<dbReference type="InterPro" id="IPR001223">
    <property type="entry name" value="Glyco_hydro18_cat"/>
</dbReference>
<dbReference type="AlphaFoldDB" id="A0A3A3ACF0"/>
<dbReference type="GO" id="GO:0000272">
    <property type="term" value="P:polysaccharide catabolic process"/>
    <property type="evidence" value="ECO:0007669"/>
    <property type="project" value="UniProtKB-KW"/>
</dbReference>
<comment type="caution">
    <text evidence="13">The sequence shown here is derived from an EMBL/GenBank/DDBJ whole genome shotgun (WGS) entry which is preliminary data.</text>
</comment>
<dbReference type="Gene3D" id="3.20.20.80">
    <property type="entry name" value="Glycosidases"/>
    <property type="match status" value="1"/>
</dbReference>